<evidence type="ECO:0000259" key="5">
    <source>
        <dbReference type="PROSITE" id="PS50043"/>
    </source>
</evidence>
<dbReference type="GO" id="GO:0006355">
    <property type="term" value="P:regulation of DNA-templated transcription"/>
    <property type="evidence" value="ECO:0007669"/>
    <property type="project" value="InterPro"/>
</dbReference>
<dbReference type="Pfam" id="PF00196">
    <property type="entry name" value="GerE"/>
    <property type="match status" value="1"/>
</dbReference>
<keyword evidence="1 3" id="KW-0597">Phosphoprotein</keyword>
<name>A0A455T3A5_9CHLR</name>
<accession>A0A455T3A5</accession>
<feature type="compositionally biased region" description="Polar residues" evidence="4">
    <location>
        <begin position="206"/>
        <end position="218"/>
    </location>
</feature>
<dbReference type="SMART" id="SM00448">
    <property type="entry name" value="REC"/>
    <property type="match status" value="1"/>
</dbReference>
<dbReference type="InterPro" id="IPR016032">
    <property type="entry name" value="Sig_transdc_resp-reg_C-effctor"/>
</dbReference>
<dbReference type="GO" id="GO:0000160">
    <property type="term" value="P:phosphorelay signal transduction system"/>
    <property type="evidence" value="ECO:0007669"/>
    <property type="project" value="InterPro"/>
</dbReference>
<feature type="domain" description="Response regulatory" evidence="6">
    <location>
        <begin position="247"/>
        <end position="363"/>
    </location>
</feature>
<evidence type="ECO:0000313" key="7">
    <source>
        <dbReference type="EMBL" id="BBH94398.1"/>
    </source>
</evidence>
<dbReference type="Gene3D" id="3.30.565.10">
    <property type="entry name" value="Histidine kinase-like ATPase, C-terminal domain"/>
    <property type="match status" value="1"/>
</dbReference>
<dbReference type="SUPFAM" id="SSF46894">
    <property type="entry name" value="C-terminal effector domain of the bipartite response regulators"/>
    <property type="match status" value="1"/>
</dbReference>
<dbReference type="InterPro" id="IPR000792">
    <property type="entry name" value="Tscrpt_reg_LuxR_C"/>
</dbReference>
<dbReference type="Pfam" id="PF00072">
    <property type="entry name" value="Response_reg"/>
    <property type="match status" value="1"/>
</dbReference>
<dbReference type="CDD" id="cd17535">
    <property type="entry name" value="REC_NarL-like"/>
    <property type="match status" value="1"/>
</dbReference>
<organism evidence="7">
    <name type="scientific">Thermogemmatispora argillosa</name>
    <dbReference type="NCBI Taxonomy" id="2045280"/>
    <lineage>
        <taxon>Bacteria</taxon>
        <taxon>Bacillati</taxon>
        <taxon>Chloroflexota</taxon>
        <taxon>Ktedonobacteria</taxon>
        <taxon>Thermogemmatisporales</taxon>
        <taxon>Thermogemmatisporaceae</taxon>
        <taxon>Thermogemmatispora</taxon>
    </lineage>
</organism>
<evidence type="ECO:0000259" key="6">
    <source>
        <dbReference type="PROSITE" id="PS50110"/>
    </source>
</evidence>
<evidence type="ECO:0008006" key="8">
    <source>
        <dbReference type="Google" id="ProtNLM"/>
    </source>
</evidence>
<evidence type="ECO:0000256" key="4">
    <source>
        <dbReference type="SAM" id="MobiDB-lite"/>
    </source>
</evidence>
<dbReference type="PRINTS" id="PR00038">
    <property type="entry name" value="HTHLUXR"/>
</dbReference>
<dbReference type="EMBL" id="AP019377">
    <property type="protein sequence ID" value="BBH94398.1"/>
    <property type="molecule type" value="Genomic_DNA"/>
</dbReference>
<dbReference type="PANTHER" id="PTHR43214">
    <property type="entry name" value="TWO-COMPONENT RESPONSE REGULATOR"/>
    <property type="match status" value="1"/>
</dbReference>
<evidence type="ECO:0000256" key="1">
    <source>
        <dbReference type="ARBA" id="ARBA00022553"/>
    </source>
</evidence>
<dbReference type="Gene3D" id="3.40.50.2300">
    <property type="match status" value="1"/>
</dbReference>
<reference evidence="7" key="1">
    <citation type="submission" date="2018-12" db="EMBL/GenBank/DDBJ databases">
        <title>Novel natural products biosynthetic potential of the class Ktedonobacteria.</title>
        <authorList>
            <person name="Zheng Y."/>
            <person name="Saitou A."/>
            <person name="Wang C.M."/>
            <person name="Toyoda A."/>
            <person name="Minakuchi Y."/>
            <person name="Sekiguchi Y."/>
            <person name="Ueda K."/>
            <person name="Takano H."/>
            <person name="Sakai Y."/>
            <person name="Yokota A."/>
            <person name="Yabe S."/>
        </authorList>
    </citation>
    <scope>NUCLEOTIDE SEQUENCE</scope>
    <source>
        <strain evidence="7">A3-2</strain>
    </source>
</reference>
<dbReference type="CDD" id="cd06170">
    <property type="entry name" value="LuxR_C_like"/>
    <property type="match status" value="1"/>
</dbReference>
<feature type="region of interest" description="Disordered" evidence="4">
    <location>
        <begin position="206"/>
        <end position="233"/>
    </location>
</feature>
<keyword evidence="2" id="KW-0238">DNA-binding</keyword>
<evidence type="ECO:0000256" key="2">
    <source>
        <dbReference type="ARBA" id="ARBA00023125"/>
    </source>
</evidence>
<dbReference type="SUPFAM" id="SSF55874">
    <property type="entry name" value="ATPase domain of HSP90 chaperone/DNA topoisomerase II/histidine kinase"/>
    <property type="match status" value="1"/>
</dbReference>
<dbReference type="InterPro" id="IPR058245">
    <property type="entry name" value="NreC/VraR/RcsB-like_REC"/>
</dbReference>
<evidence type="ECO:0000256" key="3">
    <source>
        <dbReference type="PROSITE-ProRule" id="PRU00169"/>
    </source>
</evidence>
<dbReference type="PROSITE" id="PS50110">
    <property type="entry name" value="RESPONSE_REGULATORY"/>
    <property type="match status" value="1"/>
</dbReference>
<dbReference type="SMART" id="SM00421">
    <property type="entry name" value="HTH_LUXR"/>
    <property type="match status" value="1"/>
</dbReference>
<dbReference type="InterPro" id="IPR001789">
    <property type="entry name" value="Sig_transdc_resp-reg_receiver"/>
</dbReference>
<sequence length="464" mass="49771">MLSLPVESVYASQPEQSASLVDTLSAIAVQLRALRTLLSKPPTPEQVSSVAQGLALIEEEVSALLAELRLTGEASAGEEAESQTERLAEALGRLVEERAEALGVASRVQVTGEARRLDPLIAVLLYRLTRAALAAVARHRAVHHLRLALHYGRESLQLTLTDDGIASEEEASSGVAAPPFAPATTGQEALEVLDQQLRAAGGRLSISATPGQGHQISASLPYERPPGAGLPALSPTRATETPAQRLRLLVVAGQPVMRAGLRRLLESYPDLQVIGEAANGIQASGEALELGPQVVLFDLPRPDEQAMETLRQMKQLSPDTRILILSASSQPEQLAAALRAGADGYLLREVAPDELVQAIRLVAQGETIVQPQLAARLLTRLSQRTEGTPATTSLTARERQVLWLLARGLRNKEIARRLQVSERTVNFHLANIYQKLHVSGRTEALSRALEEGLLSLEALTSTEA</sequence>
<feature type="modified residue" description="4-aspartylphosphate" evidence="3">
    <location>
        <position position="298"/>
    </location>
</feature>
<feature type="domain" description="HTH luxR-type" evidence="5">
    <location>
        <begin position="387"/>
        <end position="452"/>
    </location>
</feature>
<dbReference type="InterPro" id="IPR011006">
    <property type="entry name" value="CheY-like_superfamily"/>
</dbReference>
<dbReference type="PROSITE" id="PS00622">
    <property type="entry name" value="HTH_LUXR_1"/>
    <property type="match status" value="1"/>
</dbReference>
<gene>
    <name evidence="7" type="ORF">KTA_25970</name>
</gene>
<dbReference type="InterPro" id="IPR039420">
    <property type="entry name" value="WalR-like"/>
</dbReference>
<dbReference type="SUPFAM" id="SSF52172">
    <property type="entry name" value="CheY-like"/>
    <property type="match status" value="1"/>
</dbReference>
<dbReference type="AlphaFoldDB" id="A0A455T3A5"/>
<dbReference type="PROSITE" id="PS50043">
    <property type="entry name" value="HTH_LUXR_2"/>
    <property type="match status" value="1"/>
</dbReference>
<protein>
    <recommendedName>
        <fullName evidence="8">DNA-binding response regulator</fullName>
    </recommendedName>
</protein>
<proteinExistence type="predicted"/>
<dbReference type="GO" id="GO:0003677">
    <property type="term" value="F:DNA binding"/>
    <property type="evidence" value="ECO:0007669"/>
    <property type="project" value="UniProtKB-KW"/>
</dbReference>
<dbReference type="InterPro" id="IPR036890">
    <property type="entry name" value="HATPase_C_sf"/>
</dbReference>